<evidence type="ECO:0000256" key="3">
    <source>
        <dbReference type="ARBA" id="ARBA00022448"/>
    </source>
</evidence>
<feature type="transmembrane region" description="Helical" evidence="8">
    <location>
        <begin position="59"/>
        <end position="84"/>
    </location>
</feature>
<evidence type="ECO:0000313" key="10">
    <source>
        <dbReference type="Proteomes" id="UP000035100"/>
    </source>
</evidence>
<dbReference type="PATRIC" id="fig|1123501.6.peg.1438"/>
<dbReference type="InterPro" id="IPR004776">
    <property type="entry name" value="Mem_transp_PIN-like"/>
</dbReference>
<comment type="similarity">
    <text evidence="2">Belongs to the auxin efflux carrier (TC 2.A.69) family.</text>
</comment>
<feature type="transmembrane region" description="Helical" evidence="8">
    <location>
        <begin position="123"/>
        <end position="145"/>
    </location>
</feature>
<dbReference type="InterPro" id="IPR038770">
    <property type="entry name" value="Na+/solute_symporter_sf"/>
</dbReference>
<keyword evidence="4" id="KW-1003">Cell membrane</keyword>
<sequence>MLIVTIWPLFALICLGFVLMRSGFPGDGFWPAAERLNYFVMFPALLVASLVDAPVRDPAILRLGGAAVAAILVAAGALAAVRLWRPVPAARFGPALQGVIRFNTYLGLAITASLAGSEGLGRAAIVLAVAVPLVNVLSILALTGGGGRAGGRIVRGVLGNPLILACLFGLALALLGARLPFGLDAFLGLVAQASLPLGLLCVGAALRPDGLRADAVALAGVTALRLLAVPALAAGAAWAFGLPPVEALVLVIFAAIPTAPTAYVLTRQLGGDATYMAGLVTLQTLASVVTIPLVLALVAG</sequence>
<dbReference type="Pfam" id="PF03547">
    <property type="entry name" value="Mem_trans"/>
    <property type="match status" value="1"/>
</dbReference>
<dbReference type="OrthoDB" id="9805563at2"/>
<proteinExistence type="inferred from homology"/>
<feature type="transmembrane region" description="Helical" evidence="8">
    <location>
        <begin position="277"/>
        <end position="299"/>
    </location>
</feature>
<name>A0A0D0QBX3_9RHOB</name>
<evidence type="ECO:0000256" key="7">
    <source>
        <dbReference type="ARBA" id="ARBA00023136"/>
    </source>
</evidence>
<feature type="transmembrane region" description="Helical" evidence="8">
    <location>
        <begin position="157"/>
        <end position="179"/>
    </location>
</feature>
<feature type="transmembrane region" description="Helical" evidence="8">
    <location>
        <begin position="185"/>
        <end position="206"/>
    </location>
</feature>
<keyword evidence="7 8" id="KW-0472">Membrane</keyword>
<dbReference type="GO" id="GO:0005886">
    <property type="term" value="C:plasma membrane"/>
    <property type="evidence" value="ECO:0007669"/>
    <property type="project" value="UniProtKB-SubCell"/>
</dbReference>
<dbReference type="AlphaFoldDB" id="A0A0D0QBX3"/>
<dbReference type="Gene3D" id="1.20.1530.20">
    <property type="match status" value="1"/>
</dbReference>
<evidence type="ECO:0000256" key="4">
    <source>
        <dbReference type="ARBA" id="ARBA00022475"/>
    </source>
</evidence>
<dbReference type="PANTHER" id="PTHR36838:SF4">
    <property type="entry name" value="AUXIN EFFLUX CARRIER FAMILY PROTEIN"/>
    <property type="match status" value="1"/>
</dbReference>
<evidence type="ECO:0000256" key="1">
    <source>
        <dbReference type="ARBA" id="ARBA00004651"/>
    </source>
</evidence>
<evidence type="ECO:0000256" key="5">
    <source>
        <dbReference type="ARBA" id="ARBA00022692"/>
    </source>
</evidence>
<dbReference type="EMBL" id="AONG01000008">
    <property type="protein sequence ID" value="KIQ69782.1"/>
    <property type="molecule type" value="Genomic_DNA"/>
</dbReference>
<comment type="caution">
    <text evidence="9">The sequence shown here is derived from an EMBL/GenBank/DDBJ whole genome shotgun (WGS) entry which is preliminary data.</text>
</comment>
<feature type="transmembrane region" description="Helical" evidence="8">
    <location>
        <begin position="36"/>
        <end position="53"/>
    </location>
</feature>
<protein>
    <submittedName>
        <fullName evidence="9">Putative permease</fullName>
    </submittedName>
</protein>
<keyword evidence="5 8" id="KW-0812">Transmembrane</keyword>
<reference evidence="9 10" key="1">
    <citation type="submission" date="2013-01" db="EMBL/GenBank/DDBJ databases">
        <authorList>
            <person name="Fiebig A."/>
            <person name="Goeker M."/>
            <person name="Klenk H.-P.P."/>
        </authorList>
    </citation>
    <scope>NUCLEOTIDE SEQUENCE [LARGE SCALE GENOMIC DNA]</scope>
    <source>
        <strain evidence="9 10">DSM 24838</strain>
    </source>
</reference>
<feature type="transmembrane region" description="Helical" evidence="8">
    <location>
        <begin position="218"/>
        <end position="241"/>
    </location>
</feature>
<dbReference type="GO" id="GO:0055085">
    <property type="term" value="P:transmembrane transport"/>
    <property type="evidence" value="ECO:0007669"/>
    <property type="project" value="InterPro"/>
</dbReference>
<evidence type="ECO:0000256" key="6">
    <source>
        <dbReference type="ARBA" id="ARBA00022989"/>
    </source>
</evidence>
<dbReference type="STRING" id="1123501.Wenmar_01352"/>
<feature type="transmembrane region" description="Helical" evidence="8">
    <location>
        <begin position="6"/>
        <end position="24"/>
    </location>
</feature>
<dbReference type="RefSeq" id="WP_018301286.1">
    <property type="nucleotide sequence ID" value="NZ_KB902276.1"/>
</dbReference>
<evidence type="ECO:0000313" key="9">
    <source>
        <dbReference type="EMBL" id="KIQ69782.1"/>
    </source>
</evidence>
<keyword evidence="10" id="KW-1185">Reference proteome</keyword>
<dbReference type="PANTHER" id="PTHR36838">
    <property type="entry name" value="AUXIN EFFLUX CARRIER FAMILY PROTEIN"/>
    <property type="match status" value="1"/>
</dbReference>
<keyword evidence="6 8" id="KW-1133">Transmembrane helix</keyword>
<dbReference type="Proteomes" id="UP000035100">
    <property type="component" value="Unassembled WGS sequence"/>
</dbReference>
<keyword evidence="3" id="KW-0813">Transport</keyword>
<dbReference type="eggNOG" id="COG0679">
    <property type="taxonomic scope" value="Bacteria"/>
</dbReference>
<accession>A0A0D0QBX3</accession>
<gene>
    <name evidence="9" type="ORF">Wenmar_01352</name>
</gene>
<evidence type="ECO:0000256" key="2">
    <source>
        <dbReference type="ARBA" id="ARBA00010145"/>
    </source>
</evidence>
<comment type="subcellular location">
    <subcellularLocation>
        <location evidence="1">Cell membrane</location>
        <topology evidence="1">Multi-pass membrane protein</topology>
    </subcellularLocation>
</comment>
<organism evidence="9 10">
    <name type="scientific">Wenxinia marina DSM 24838</name>
    <dbReference type="NCBI Taxonomy" id="1123501"/>
    <lineage>
        <taxon>Bacteria</taxon>
        <taxon>Pseudomonadati</taxon>
        <taxon>Pseudomonadota</taxon>
        <taxon>Alphaproteobacteria</taxon>
        <taxon>Rhodobacterales</taxon>
        <taxon>Roseobacteraceae</taxon>
        <taxon>Wenxinia</taxon>
    </lineage>
</organism>
<feature type="transmembrane region" description="Helical" evidence="8">
    <location>
        <begin position="247"/>
        <end position="265"/>
    </location>
</feature>
<evidence type="ECO:0000256" key="8">
    <source>
        <dbReference type="SAM" id="Phobius"/>
    </source>
</evidence>